<evidence type="ECO:0000313" key="8">
    <source>
        <dbReference type="EMBL" id="TQM95510.1"/>
    </source>
</evidence>
<evidence type="ECO:0000256" key="2">
    <source>
        <dbReference type="ARBA" id="ARBA00001946"/>
    </source>
</evidence>
<dbReference type="PANTHER" id="PTHR12318:SF0">
    <property type="entry name" value="ACYL-COENZYME A DIPHOSPHATASE NUDT19"/>
    <property type="match status" value="1"/>
</dbReference>
<accession>A0A543KKA5</accession>
<dbReference type="PANTHER" id="PTHR12318">
    <property type="entry name" value="TESTOSTERONE-REGULATED PROTEIN RP2"/>
    <property type="match status" value="1"/>
</dbReference>
<dbReference type="InterPro" id="IPR015797">
    <property type="entry name" value="NUDIX_hydrolase-like_dom_sf"/>
</dbReference>
<keyword evidence="3" id="KW-0479">Metal-binding</keyword>
<protein>
    <recommendedName>
        <fullName evidence="7">Nudix hydrolase domain-containing protein</fullName>
    </recommendedName>
</protein>
<evidence type="ECO:0000259" key="7">
    <source>
        <dbReference type="PROSITE" id="PS51462"/>
    </source>
</evidence>
<dbReference type="SUPFAM" id="SSF55811">
    <property type="entry name" value="Nudix"/>
    <property type="match status" value="1"/>
</dbReference>
<proteinExistence type="predicted"/>
<dbReference type="InterPro" id="IPR000086">
    <property type="entry name" value="NUDIX_hydrolase_dom"/>
</dbReference>
<dbReference type="GO" id="GO:0016818">
    <property type="term" value="F:hydrolase activity, acting on acid anhydrides, in phosphorus-containing anhydrides"/>
    <property type="evidence" value="ECO:0007669"/>
    <property type="project" value="InterPro"/>
</dbReference>
<dbReference type="Proteomes" id="UP000315133">
    <property type="component" value="Unassembled WGS sequence"/>
</dbReference>
<keyword evidence="5" id="KW-0460">Magnesium</keyword>
<comment type="caution">
    <text evidence="8">The sequence shown here is derived from an EMBL/GenBank/DDBJ whole genome shotgun (WGS) entry which is preliminary data.</text>
</comment>
<evidence type="ECO:0000256" key="1">
    <source>
        <dbReference type="ARBA" id="ARBA00001936"/>
    </source>
</evidence>
<evidence type="ECO:0000256" key="4">
    <source>
        <dbReference type="ARBA" id="ARBA00022801"/>
    </source>
</evidence>
<dbReference type="AlphaFoldDB" id="A0A543KKA5"/>
<evidence type="ECO:0000313" key="9">
    <source>
        <dbReference type="Proteomes" id="UP000315133"/>
    </source>
</evidence>
<gene>
    <name evidence="8" type="ORF">FB476_0354</name>
</gene>
<evidence type="ECO:0000256" key="3">
    <source>
        <dbReference type="ARBA" id="ARBA00022723"/>
    </source>
</evidence>
<organism evidence="8 9">
    <name type="scientific">Ornithinimicrobium humiphilum</name>
    <dbReference type="NCBI Taxonomy" id="125288"/>
    <lineage>
        <taxon>Bacteria</taxon>
        <taxon>Bacillati</taxon>
        <taxon>Actinomycetota</taxon>
        <taxon>Actinomycetes</taxon>
        <taxon>Micrococcales</taxon>
        <taxon>Ornithinimicrobiaceae</taxon>
        <taxon>Ornithinimicrobium</taxon>
    </lineage>
</organism>
<sequence length="294" mass="32049">MDDVAAAQLGVVPGPYRDFPMPVVIEEHTRAWLATPAQERAVPEPRPSATVMLLRDGSAGVEVFVLRRASSMAFAPGMVAFPGGGVDPRDADPDVPWAGPSPAQWAERLGTPESVARELVIAAAREVFEECGVLLAGPSAGQVVADLTDPSWEVERQRLLARETSFGELLTGLGLVLRSDLLAARAHWRTPVCEPRRYDTRFFAARLPEGQRAAHLTTEADRVHWAVPTELLAAQRQGTEILLPPTQVMVEELAEVADLDTWLASGPARVQVVQPWPVEHDGALWMRCPLVQED</sequence>
<evidence type="ECO:0000256" key="6">
    <source>
        <dbReference type="ARBA" id="ARBA00023211"/>
    </source>
</evidence>
<keyword evidence="9" id="KW-1185">Reference proteome</keyword>
<feature type="domain" description="Nudix hydrolase" evidence="7">
    <location>
        <begin position="44"/>
        <end position="249"/>
    </location>
</feature>
<keyword evidence="6" id="KW-0464">Manganese</keyword>
<dbReference type="CDD" id="cd18870">
    <property type="entry name" value="NUDIX_AcylCoAdiphos_Nudt19"/>
    <property type="match status" value="1"/>
</dbReference>
<dbReference type="InterPro" id="IPR039121">
    <property type="entry name" value="NUDT19"/>
</dbReference>
<dbReference type="GO" id="GO:0046872">
    <property type="term" value="F:metal ion binding"/>
    <property type="evidence" value="ECO:0007669"/>
    <property type="project" value="UniProtKB-KW"/>
</dbReference>
<dbReference type="Gene3D" id="3.90.79.10">
    <property type="entry name" value="Nucleoside Triphosphate Pyrophosphohydrolase"/>
    <property type="match status" value="1"/>
</dbReference>
<evidence type="ECO:0000256" key="5">
    <source>
        <dbReference type="ARBA" id="ARBA00022842"/>
    </source>
</evidence>
<dbReference type="RefSeq" id="WP_202876873.1">
    <property type="nucleotide sequence ID" value="NZ_BAAAIL010000003.1"/>
</dbReference>
<comment type="cofactor">
    <cofactor evidence="1">
        <name>Mn(2+)</name>
        <dbReference type="ChEBI" id="CHEBI:29035"/>
    </cofactor>
</comment>
<dbReference type="EMBL" id="VFPU01000001">
    <property type="protein sequence ID" value="TQM95510.1"/>
    <property type="molecule type" value="Genomic_DNA"/>
</dbReference>
<keyword evidence="4" id="KW-0378">Hydrolase</keyword>
<dbReference type="PROSITE" id="PS51462">
    <property type="entry name" value="NUDIX"/>
    <property type="match status" value="1"/>
</dbReference>
<reference evidence="8 9" key="1">
    <citation type="submission" date="2019-06" db="EMBL/GenBank/DDBJ databases">
        <title>Sequencing the genomes of 1000 actinobacteria strains.</title>
        <authorList>
            <person name="Klenk H.-P."/>
        </authorList>
    </citation>
    <scope>NUCLEOTIDE SEQUENCE [LARGE SCALE GENOMIC DNA]</scope>
    <source>
        <strain evidence="8 9">DSM 12362</strain>
    </source>
</reference>
<comment type="cofactor">
    <cofactor evidence="2">
        <name>Mg(2+)</name>
        <dbReference type="ChEBI" id="CHEBI:18420"/>
    </cofactor>
</comment>
<name>A0A543KKA5_9MICO</name>